<comment type="function">
    <text evidence="14">Receptor for TNFSF5/CD40LG. Transduces TRAF6- and MAP3K8-mediated signals that activate ERK in macrophages and B cells, leading to induction of immunoglobulin secretion.</text>
</comment>
<dbReference type="GeneID" id="129329679"/>
<keyword evidence="4 18" id="KW-0732">Signal</keyword>
<evidence type="ECO:0000256" key="3">
    <source>
        <dbReference type="ARBA" id="ARBA00022692"/>
    </source>
</evidence>
<evidence type="ECO:0000256" key="5">
    <source>
        <dbReference type="ARBA" id="ARBA00022737"/>
    </source>
</evidence>
<accession>A0AA97JB55</accession>
<evidence type="ECO:0000256" key="16">
    <source>
        <dbReference type="SAM" id="MobiDB-lite"/>
    </source>
</evidence>
<dbReference type="Proteomes" id="UP001190640">
    <property type="component" value="Chromosome 5"/>
</dbReference>
<dbReference type="PRINTS" id="PR01922">
    <property type="entry name" value="TNFACTORR5"/>
</dbReference>
<dbReference type="SMART" id="SM00208">
    <property type="entry name" value="TNFR"/>
    <property type="match status" value="4"/>
</dbReference>
<feature type="compositionally biased region" description="Basic and acidic residues" evidence="16">
    <location>
        <begin position="265"/>
        <end position="278"/>
    </location>
</feature>
<evidence type="ECO:0000256" key="9">
    <source>
        <dbReference type="ARBA" id="ARBA00023157"/>
    </source>
</evidence>
<dbReference type="GO" id="GO:0006874">
    <property type="term" value="P:intracellular calcium ion homeostasis"/>
    <property type="evidence" value="ECO:0007669"/>
    <property type="project" value="UniProtKB-ARBA"/>
</dbReference>
<evidence type="ECO:0000313" key="20">
    <source>
        <dbReference type="Proteomes" id="UP001190640"/>
    </source>
</evidence>
<evidence type="ECO:0000256" key="4">
    <source>
        <dbReference type="ARBA" id="ARBA00022729"/>
    </source>
</evidence>
<protein>
    <recommendedName>
        <fullName evidence="2">Tumor necrosis factor receptor superfamily member 5</fullName>
    </recommendedName>
    <alternativeName>
        <fullName evidence="12">B-cell surface antigen CD40</fullName>
    </alternativeName>
    <alternativeName>
        <fullName evidence="13">CD40L receptor</fullName>
    </alternativeName>
</protein>
<evidence type="ECO:0000256" key="18">
    <source>
        <dbReference type="SAM" id="SignalP"/>
    </source>
</evidence>
<dbReference type="GO" id="GO:0038023">
    <property type="term" value="F:signaling receptor activity"/>
    <property type="evidence" value="ECO:0007669"/>
    <property type="project" value="InterPro"/>
</dbReference>
<evidence type="ECO:0000259" key="19">
    <source>
        <dbReference type="PROSITE" id="PS50050"/>
    </source>
</evidence>
<evidence type="ECO:0000256" key="11">
    <source>
        <dbReference type="ARBA" id="ARBA00023180"/>
    </source>
</evidence>
<dbReference type="GO" id="GO:0010557">
    <property type="term" value="P:positive regulation of macromolecule biosynthetic process"/>
    <property type="evidence" value="ECO:0007669"/>
    <property type="project" value="UniProtKB-ARBA"/>
</dbReference>
<keyword evidence="3 17" id="KW-0812">Transmembrane</keyword>
<evidence type="ECO:0000256" key="10">
    <source>
        <dbReference type="ARBA" id="ARBA00023170"/>
    </source>
</evidence>
<feature type="signal peptide" evidence="18">
    <location>
        <begin position="1"/>
        <end position="24"/>
    </location>
</feature>
<dbReference type="PROSITE" id="PS00652">
    <property type="entry name" value="TNFR_NGFR_1"/>
    <property type="match status" value="1"/>
</dbReference>
<keyword evidence="7 17" id="KW-1133">Transmembrane helix</keyword>
<dbReference type="GO" id="GO:0035631">
    <property type="term" value="C:CD40 receptor complex"/>
    <property type="evidence" value="ECO:0007669"/>
    <property type="project" value="TreeGrafter"/>
</dbReference>
<keyword evidence="6" id="KW-0391">Immunity</keyword>
<dbReference type="SUPFAM" id="SSF57586">
    <property type="entry name" value="TNF receptor-like"/>
    <property type="match status" value="3"/>
</dbReference>
<evidence type="ECO:0000256" key="6">
    <source>
        <dbReference type="ARBA" id="ARBA00022859"/>
    </source>
</evidence>
<feature type="disulfide bond" evidence="15">
    <location>
        <begin position="46"/>
        <end position="64"/>
    </location>
</feature>
<dbReference type="GO" id="GO:0009897">
    <property type="term" value="C:external side of plasma membrane"/>
    <property type="evidence" value="ECO:0007669"/>
    <property type="project" value="InterPro"/>
</dbReference>
<dbReference type="PROSITE" id="PS51257">
    <property type="entry name" value="PROKAR_LIPOPROTEIN"/>
    <property type="match status" value="1"/>
</dbReference>
<comment type="subcellular location">
    <subcellularLocation>
        <location evidence="1">Membrane</location>
        <topology evidence="1">Single-pass type I membrane protein</topology>
    </subcellularLocation>
</comment>
<sequence>MRAAGRQAAWAAGGGLLLALACLALDPEQKCNRTQYEAHGKCCSRCPPGQRVSVPCSNDSDTACASCRPQHFQNGWTKQTVCTPHRYCDQNAGLVVHIQGSAEQNVVCRCRNGTHCSSRECQSCRENKVCQEGEGAQQTATDTTDTVCAECPVGFFSNISSATASCQPWSSCWAAGLVHKTDGTRSTDVVCEEAHRSRSLALALVPLAAVIVVLGGLGLLLWRRRLHRRELQKQQKNQPAEDDFEEDKGCPALPVQETLPMTQEAEGKDSRLAEQEHA</sequence>
<keyword evidence="20" id="KW-1185">Reference proteome</keyword>
<keyword evidence="9 15" id="KW-1015">Disulfide bond</keyword>
<dbReference type="PANTHER" id="PTHR46875">
    <property type="entry name" value="TUMOR NECROSIS FACTOR RECEPTOR SUPERFAMILY MEMBER 5"/>
    <property type="match status" value="1"/>
</dbReference>
<evidence type="ECO:0000256" key="8">
    <source>
        <dbReference type="ARBA" id="ARBA00023136"/>
    </source>
</evidence>
<evidence type="ECO:0000256" key="2">
    <source>
        <dbReference type="ARBA" id="ARBA00015766"/>
    </source>
</evidence>
<dbReference type="GO" id="GO:0006952">
    <property type="term" value="P:defense response"/>
    <property type="evidence" value="ECO:0007669"/>
    <property type="project" value="UniProtKB-ARBA"/>
</dbReference>
<keyword evidence="10 21" id="KW-0675">Receptor</keyword>
<evidence type="ECO:0000256" key="15">
    <source>
        <dbReference type="PROSITE-ProRule" id="PRU00206"/>
    </source>
</evidence>
<dbReference type="GO" id="GO:0045935">
    <property type="term" value="P:positive regulation of nucleobase-containing compound metabolic process"/>
    <property type="evidence" value="ECO:0007669"/>
    <property type="project" value="UniProtKB-ARBA"/>
</dbReference>
<keyword evidence="5" id="KW-0677">Repeat</keyword>
<dbReference type="PANTHER" id="PTHR46875:SF1">
    <property type="entry name" value="TUMOR NECROSIS FACTOR RECEPTOR SUPERFAMILY MEMBER 5"/>
    <property type="match status" value="1"/>
</dbReference>
<feature type="region of interest" description="Disordered" evidence="16">
    <location>
        <begin position="231"/>
        <end position="278"/>
    </location>
</feature>
<feature type="domain" description="TNFR-Cys" evidence="19">
    <location>
        <begin position="109"/>
        <end position="148"/>
    </location>
</feature>
<dbReference type="GO" id="GO:0010468">
    <property type="term" value="P:regulation of gene expression"/>
    <property type="evidence" value="ECO:0007669"/>
    <property type="project" value="UniProtKB-ARBA"/>
</dbReference>
<feature type="repeat" description="TNFR-Cys" evidence="15">
    <location>
        <begin position="109"/>
        <end position="148"/>
    </location>
</feature>
<proteinExistence type="predicted"/>
<feature type="repeat" description="TNFR-Cys" evidence="15">
    <location>
        <begin position="30"/>
        <end position="64"/>
    </location>
</feature>
<keyword evidence="8 17" id="KW-0472">Membrane</keyword>
<dbReference type="FunFam" id="2.10.50.10:FF:000041">
    <property type="entry name" value="Tumor necrosis factor receptor superfamily member 5"/>
    <property type="match status" value="1"/>
</dbReference>
<feature type="transmembrane region" description="Helical" evidence="17">
    <location>
        <begin position="200"/>
        <end position="222"/>
    </location>
</feature>
<name>A0AA97JB55_EUBMA</name>
<evidence type="ECO:0000256" key="17">
    <source>
        <dbReference type="SAM" id="Phobius"/>
    </source>
</evidence>
<dbReference type="KEGG" id="emc:129329679"/>
<dbReference type="GO" id="GO:0051240">
    <property type="term" value="P:positive regulation of multicellular organismal process"/>
    <property type="evidence" value="ECO:0007669"/>
    <property type="project" value="UniProtKB-ARBA"/>
</dbReference>
<dbReference type="PROSITE" id="PS50050">
    <property type="entry name" value="TNFR_NGFR_2"/>
    <property type="match status" value="2"/>
</dbReference>
<dbReference type="CTD" id="958"/>
<dbReference type="GO" id="GO:0042113">
    <property type="term" value="P:B cell activation"/>
    <property type="evidence" value="ECO:0007669"/>
    <property type="project" value="InterPro"/>
</dbReference>
<feature type="disulfide bond" evidence="15">
    <location>
        <begin position="130"/>
        <end position="148"/>
    </location>
</feature>
<dbReference type="InterPro" id="IPR052135">
    <property type="entry name" value="TNFRSF5"/>
</dbReference>
<evidence type="ECO:0000256" key="14">
    <source>
        <dbReference type="ARBA" id="ARBA00045871"/>
    </source>
</evidence>
<dbReference type="Pfam" id="PF00020">
    <property type="entry name" value="TNFR_c6"/>
    <property type="match status" value="3"/>
</dbReference>
<comment type="caution">
    <text evidence="15">Lacks conserved residue(s) required for the propagation of feature annotation.</text>
</comment>
<reference evidence="21" key="1">
    <citation type="submission" date="2025-08" db="UniProtKB">
        <authorList>
            <consortium name="RefSeq"/>
        </authorList>
    </citation>
    <scope>IDENTIFICATION</scope>
    <source>
        <tissue evidence="21">Blood</tissue>
    </source>
</reference>
<dbReference type="InterPro" id="IPR020435">
    <property type="entry name" value="TNFR_5"/>
</dbReference>
<evidence type="ECO:0000313" key="21">
    <source>
        <dbReference type="RefSeq" id="XP_054835195.1"/>
    </source>
</evidence>
<dbReference type="AlphaFoldDB" id="A0AA97JB55"/>
<dbReference type="GO" id="GO:0051094">
    <property type="term" value="P:positive regulation of developmental process"/>
    <property type="evidence" value="ECO:0007669"/>
    <property type="project" value="UniProtKB-ARBA"/>
</dbReference>
<dbReference type="GO" id="GO:0023035">
    <property type="term" value="P:CD40 signaling pathway"/>
    <property type="evidence" value="ECO:0007669"/>
    <property type="project" value="UniProtKB-ARBA"/>
</dbReference>
<evidence type="ECO:0000256" key="13">
    <source>
        <dbReference type="ARBA" id="ARBA00032719"/>
    </source>
</evidence>
<evidence type="ECO:0000256" key="12">
    <source>
        <dbReference type="ARBA" id="ARBA00031089"/>
    </source>
</evidence>
<feature type="chain" id="PRO_5041713153" description="Tumor necrosis factor receptor superfamily member 5" evidence="18">
    <location>
        <begin position="25"/>
        <end position="278"/>
    </location>
</feature>
<feature type="disulfide bond" evidence="15">
    <location>
        <begin position="43"/>
        <end position="56"/>
    </location>
</feature>
<gene>
    <name evidence="21" type="primary">CD40</name>
</gene>
<evidence type="ECO:0000256" key="1">
    <source>
        <dbReference type="ARBA" id="ARBA00004479"/>
    </source>
</evidence>
<dbReference type="GO" id="GO:0002768">
    <property type="term" value="P:immune response-regulating cell surface receptor signaling pathway"/>
    <property type="evidence" value="ECO:0007669"/>
    <property type="project" value="TreeGrafter"/>
</dbReference>
<feature type="domain" description="TNFR-Cys" evidence="19">
    <location>
        <begin position="30"/>
        <end position="64"/>
    </location>
</feature>
<keyword evidence="11" id="KW-0325">Glycoprotein</keyword>
<dbReference type="RefSeq" id="XP_054835195.1">
    <property type="nucleotide sequence ID" value="XM_054979220.1"/>
</dbReference>
<dbReference type="Gene3D" id="2.10.50.10">
    <property type="entry name" value="Tumor Necrosis Factor Receptor, subunit A, domain 2"/>
    <property type="match status" value="3"/>
</dbReference>
<dbReference type="InterPro" id="IPR001368">
    <property type="entry name" value="TNFR/NGFR_Cys_rich_reg"/>
</dbReference>
<evidence type="ECO:0000256" key="7">
    <source>
        <dbReference type="ARBA" id="ARBA00022989"/>
    </source>
</evidence>
<organism evidence="20 21">
    <name type="scientific">Eublepharis macularius</name>
    <name type="common">Leopard gecko</name>
    <name type="synonym">Cyrtodactylus macularius</name>
    <dbReference type="NCBI Taxonomy" id="481883"/>
    <lineage>
        <taxon>Eukaryota</taxon>
        <taxon>Metazoa</taxon>
        <taxon>Chordata</taxon>
        <taxon>Craniata</taxon>
        <taxon>Vertebrata</taxon>
        <taxon>Euteleostomi</taxon>
        <taxon>Lepidosauria</taxon>
        <taxon>Squamata</taxon>
        <taxon>Bifurcata</taxon>
        <taxon>Gekkota</taxon>
        <taxon>Eublepharidae</taxon>
        <taxon>Eublepharinae</taxon>
        <taxon>Eublepharis</taxon>
    </lineage>
</organism>